<organism evidence="1 2">
    <name type="scientific">Massilia soli</name>
    <dbReference type="NCBI Taxonomy" id="2792854"/>
    <lineage>
        <taxon>Bacteria</taxon>
        <taxon>Pseudomonadati</taxon>
        <taxon>Pseudomonadota</taxon>
        <taxon>Betaproteobacteria</taxon>
        <taxon>Burkholderiales</taxon>
        <taxon>Oxalobacteraceae</taxon>
        <taxon>Telluria group</taxon>
        <taxon>Massilia</taxon>
    </lineage>
</organism>
<dbReference type="Proteomes" id="UP000809349">
    <property type="component" value="Unassembled WGS sequence"/>
</dbReference>
<evidence type="ECO:0000313" key="1">
    <source>
        <dbReference type="EMBL" id="MBZ2207132.1"/>
    </source>
</evidence>
<proteinExistence type="predicted"/>
<name>A0ABS7SM53_9BURK</name>
<sequence length="71" mass="7645">MTKLFNLNANPADFPDAMAKATRIGRMYAMERKRKISSVRAVSELVSPGCANGFATALKQACNAGHWSASL</sequence>
<gene>
    <name evidence="1" type="ORF">I4X03_007650</name>
</gene>
<reference evidence="1 2" key="1">
    <citation type="submission" date="2021-01" db="EMBL/GenBank/DDBJ databases">
        <authorList>
            <person name="Ruan W."/>
            <person name="Khan S.A."/>
            <person name="Jeon C.O."/>
        </authorList>
    </citation>
    <scope>NUCLEOTIDE SEQUENCE [LARGE SCALE GENOMIC DNA]</scope>
    <source>
        <strain evidence="1 2">R798</strain>
    </source>
</reference>
<reference evidence="1 2" key="2">
    <citation type="submission" date="2021-08" db="EMBL/GenBank/DDBJ databases">
        <title>Massilia sp. R798.</title>
        <authorList>
            <person name="Baek J.H."/>
            <person name="Jung H.S."/>
            <person name="Kim K.R."/>
            <person name="Jeon C.O."/>
        </authorList>
    </citation>
    <scope>NUCLEOTIDE SEQUENCE [LARGE SCALE GENOMIC DNA]</scope>
    <source>
        <strain evidence="1 2">R798</strain>
    </source>
</reference>
<protein>
    <submittedName>
        <fullName evidence="1">Uncharacterized protein</fullName>
    </submittedName>
</protein>
<keyword evidence="2" id="KW-1185">Reference proteome</keyword>
<evidence type="ECO:0000313" key="2">
    <source>
        <dbReference type="Proteomes" id="UP000809349"/>
    </source>
</evidence>
<accession>A0ABS7SM53</accession>
<comment type="caution">
    <text evidence="1">The sequence shown here is derived from an EMBL/GenBank/DDBJ whole genome shotgun (WGS) entry which is preliminary data.</text>
</comment>
<dbReference type="EMBL" id="JAFBIL020000003">
    <property type="protein sequence ID" value="MBZ2207132.1"/>
    <property type="molecule type" value="Genomic_DNA"/>
</dbReference>
<dbReference type="RefSeq" id="WP_223467635.1">
    <property type="nucleotide sequence ID" value="NZ_JAFBIL020000003.1"/>
</dbReference>